<protein>
    <submittedName>
        <fullName evidence="2">Uncharacterized protein</fullName>
    </submittedName>
</protein>
<feature type="transmembrane region" description="Helical" evidence="1">
    <location>
        <begin position="63"/>
        <end position="82"/>
    </location>
</feature>
<dbReference type="EMBL" id="SPQU01000003">
    <property type="protein sequence ID" value="TFV40563.1"/>
    <property type="molecule type" value="Genomic_DNA"/>
</dbReference>
<dbReference type="RefSeq" id="WP_135168495.1">
    <property type="nucleotide sequence ID" value="NZ_SPQU01000003.1"/>
</dbReference>
<proteinExistence type="predicted"/>
<gene>
    <name evidence="2" type="ORF">E4K66_06805</name>
</gene>
<dbReference type="Proteomes" id="UP000298225">
    <property type="component" value="Unassembled WGS sequence"/>
</dbReference>
<evidence type="ECO:0000313" key="2">
    <source>
        <dbReference type="EMBL" id="TFV40563.1"/>
    </source>
</evidence>
<organism evidence="2 3">
    <name type="scientific">Bradyrhizobium frederickii</name>
    <dbReference type="NCBI Taxonomy" id="2560054"/>
    <lineage>
        <taxon>Bacteria</taxon>
        <taxon>Pseudomonadati</taxon>
        <taxon>Pseudomonadota</taxon>
        <taxon>Alphaproteobacteria</taxon>
        <taxon>Hyphomicrobiales</taxon>
        <taxon>Nitrobacteraceae</taxon>
        <taxon>Bradyrhizobium</taxon>
    </lineage>
</organism>
<feature type="transmembrane region" description="Helical" evidence="1">
    <location>
        <begin position="36"/>
        <end position="57"/>
    </location>
</feature>
<dbReference type="AlphaFoldDB" id="A0A4Y9LF12"/>
<name>A0A4Y9LF12_9BRAD</name>
<accession>A0A4Y9LF12</accession>
<sequence length="87" mass="9519">MLYVAQSVVSVMASITPVPPGLIAKRRCIMLASMRHVPSLLGVVVLFGIVYFLTRATLSTPQLAWGIGIAILVYAAIMAWHIRNILR</sequence>
<feature type="transmembrane region" description="Helical" evidence="1">
    <location>
        <begin position="6"/>
        <end position="24"/>
    </location>
</feature>
<reference evidence="2 3" key="1">
    <citation type="submission" date="2019-03" db="EMBL/GenBank/DDBJ databases">
        <title>Bradyrhizobium strains diversity isolated from Chamaecrista fasciculata.</title>
        <authorList>
            <person name="Urquiaga M.C.O."/>
            <person name="Hungria M."/>
            <person name="Delamuta J.R.M."/>
        </authorList>
    </citation>
    <scope>NUCLEOTIDE SEQUENCE [LARGE SCALE GENOMIC DNA]</scope>
    <source>
        <strain evidence="2 3">CNPSo 3424</strain>
    </source>
</reference>
<keyword evidence="1" id="KW-0812">Transmembrane</keyword>
<evidence type="ECO:0000313" key="3">
    <source>
        <dbReference type="Proteomes" id="UP000298225"/>
    </source>
</evidence>
<keyword evidence="1" id="KW-1133">Transmembrane helix</keyword>
<keyword evidence="3" id="KW-1185">Reference proteome</keyword>
<comment type="caution">
    <text evidence="2">The sequence shown here is derived from an EMBL/GenBank/DDBJ whole genome shotgun (WGS) entry which is preliminary data.</text>
</comment>
<evidence type="ECO:0000256" key="1">
    <source>
        <dbReference type="SAM" id="Phobius"/>
    </source>
</evidence>
<keyword evidence="1" id="KW-0472">Membrane</keyword>